<keyword evidence="2" id="KW-0812">Transmembrane</keyword>
<dbReference type="Gene3D" id="3.10.100.10">
    <property type="entry name" value="Mannose-Binding Protein A, subunit A"/>
    <property type="match status" value="1"/>
</dbReference>
<feature type="compositionally biased region" description="Pro residues" evidence="1">
    <location>
        <begin position="722"/>
        <end position="733"/>
    </location>
</feature>
<feature type="region of interest" description="Disordered" evidence="1">
    <location>
        <begin position="1241"/>
        <end position="1285"/>
    </location>
</feature>
<dbReference type="EMBL" id="SRYE01000002">
    <property type="protein sequence ID" value="TGY62596.1"/>
    <property type="molecule type" value="Genomic_DNA"/>
</dbReference>
<feature type="region of interest" description="Disordered" evidence="1">
    <location>
        <begin position="1576"/>
        <end position="1625"/>
    </location>
</feature>
<evidence type="ECO:0000259" key="4">
    <source>
        <dbReference type="PROSITE" id="PS50041"/>
    </source>
</evidence>
<evidence type="ECO:0000256" key="2">
    <source>
        <dbReference type="SAM" id="Phobius"/>
    </source>
</evidence>
<feature type="compositionally biased region" description="Pro residues" evidence="1">
    <location>
        <begin position="1179"/>
        <end position="1188"/>
    </location>
</feature>
<feature type="compositionally biased region" description="Low complexity" evidence="1">
    <location>
        <begin position="783"/>
        <end position="792"/>
    </location>
</feature>
<protein>
    <recommendedName>
        <fullName evidence="4">C-type lectin domain-containing protein</fullName>
    </recommendedName>
</protein>
<dbReference type="InterPro" id="IPR016186">
    <property type="entry name" value="C-type_lectin-like/link_sf"/>
</dbReference>
<evidence type="ECO:0000256" key="3">
    <source>
        <dbReference type="SAM" id="SignalP"/>
    </source>
</evidence>
<feature type="compositionally biased region" description="Low complexity" evidence="1">
    <location>
        <begin position="1255"/>
        <end position="1283"/>
    </location>
</feature>
<reference evidence="5 6" key="1">
    <citation type="submission" date="2019-04" db="EMBL/GenBank/DDBJ databases">
        <title>Microbes associate with the intestines of laboratory mice.</title>
        <authorList>
            <person name="Navarre W."/>
            <person name="Wong E."/>
            <person name="Huang K."/>
            <person name="Tropini C."/>
            <person name="Ng K."/>
            <person name="Yu B."/>
        </authorList>
    </citation>
    <scope>NUCLEOTIDE SEQUENCE [LARGE SCALE GENOMIC DNA]</scope>
    <source>
        <strain evidence="5 6">NM07_P-09</strain>
    </source>
</reference>
<dbReference type="Proteomes" id="UP000310263">
    <property type="component" value="Unassembled WGS sequence"/>
</dbReference>
<evidence type="ECO:0000313" key="6">
    <source>
        <dbReference type="Proteomes" id="UP000310263"/>
    </source>
</evidence>
<dbReference type="InterPro" id="IPR041248">
    <property type="entry name" value="YDG"/>
</dbReference>
<keyword evidence="2" id="KW-1133">Transmembrane helix</keyword>
<feature type="compositionally biased region" description="Basic and acidic residues" evidence="1">
    <location>
        <begin position="1364"/>
        <end position="1373"/>
    </location>
</feature>
<feature type="compositionally biased region" description="Basic and acidic residues" evidence="1">
    <location>
        <begin position="750"/>
        <end position="759"/>
    </location>
</feature>
<evidence type="ECO:0000313" key="5">
    <source>
        <dbReference type="EMBL" id="TGY62596.1"/>
    </source>
</evidence>
<proteinExistence type="predicted"/>
<feature type="region of interest" description="Disordered" evidence="1">
    <location>
        <begin position="710"/>
        <end position="792"/>
    </location>
</feature>
<keyword evidence="6" id="KW-1185">Reference proteome</keyword>
<keyword evidence="2" id="KW-0472">Membrane</keyword>
<feature type="domain" description="C-type lectin" evidence="4">
    <location>
        <begin position="158"/>
        <end position="319"/>
    </location>
</feature>
<gene>
    <name evidence="5" type="ORF">E5334_04070</name>
</gene>
<dbReference type="SUPFAM" id="SSF56436">
    <property type="entry name" value="C-type lectin-like"/>
    <property type="match status" value="1"/>
</dbReference>
<name>A0A4S2F125_9ACTN</name>
<sequence>MSLMLLLSMVPVGAFAPTVALAADDVTASTAAGDDTTLSIKAGAAVPVEGHTNTWYFPYLTVESNTDRLIKSITVQFTSAITTTDAINVDASGKFELFAGNKRGNKSVNCASGATAAEWQQYLRDHMTITLSDATTTKSIRMIANFEPVQSLYDYNSLNGHYYETVKASGASWETAFKAAQSKTYMGMQGYLVTITSQKEHDYVYTMIGENCWTGATCLDAYTGPVKNTYKDFYASKGITIPSSTMPAAAYYFWVCGPEAGKLVSWGLNTPTAAPDPSPDPLNNNSPTIYNNWSPNEPNNSSGEQCMHFYSSVSGLWNDFANGNTSCTAYVIEYGGMEGDSDDPSTSGGGGDANVDIVVKVEIDIDPKGKTITTSADNVRVGEPLKVSENVNGDPEVKLHLFGTDGKETGTEPAPVTRTYYQKQGKDWVALDGVPTKVGTYKVESRAPYRYADGTVAAEDYTPGSAEFKILPKVINAAPNSPAPSPDKPSDPSALPGRLWSKTYDGTTAFDSPTSLDLSDLLVESLGDAHLTFDSAAFSSDNAGARELTLHNVRIEGADAANYNLANLKDNGDGTYDLTVPATILPAPLTVSPYYALAPQEGQDLAKVETWRAGKAGLEEAAQSFEIATDQLAAADKDDPQSLFNGVTPAHSAATAGGLKLDLKSPVRGSYQVSTQLSGDNVSAVDGKFLIGNYLVSVAPTTLAIEPKPSTVVVTPGNDPTPVDPDSPEPIKPGDPVIVKPGDDPVGPEDILKKVEDIIGGKPGDNPGDNPGGNPDDDPKPDTPTIPEIPEGVEPKIEIIKGKQEVDEIDPDDPGTYTVVVTYPNPDPDQPEVRVEITYEVEPEPIKTDPETRYFTVTTRLRGAIASDSSISPTATLGEGSSYSVTWTPGLNRYVSEVTIDGKTVEPTGDAVDFEDLDANHVVVVTVATLPSVGGSATRGWYTVTVNRYGTQGMLECSPSQTVEGGEDVNVWWEPVAGFKVSEIVIDGTTALTPEQIESGSYIFDDIAANHVVDIRYKSLNALLDVTSRDYMVSTKVVNGPGAITGGSTVAPGANYSVAWDTVIQPIPDTEDPSYGVWEVSGVTVNGVPSAGASDTSLTLDNINEHKNVVVSMRPVLYNVNIYGYSVNGGAGTVSNHRTLFKGQSYRDVLGTPNEDSRIVRVVVDGTTVYDAPAYDPSKPQPEAPVVPDPVADPELKAAAPTETPTGDDTAAASVTAQAAVEVAQAAENHTAVAEALDLAPQEPQSSELADAADETPAPEAEATVPEATPETVEPTSESATPENASFSAARYEGGASFVAQMARPAGAALFQAADRAGSQTPVFPQETQAAGEINSSTANYSFEGVQHNHRVEVYFAKNSEPYAPKDSDDAKDSTPTVTPKVEGSSGKVEVTNPDPGSDPAPGTPGAPVDPTQPIVVKWENIPDGNVPAKVVVGDPNGPHHEIELTPEDIERGYVVVDPADVPGGVINPAGDTPITLVVEKSSKGNDEEVSVQQQAAPKQEGKMFNIATSVTGGLGQVSSSAEIVEGGTYTVSWSAEPGFHVARVLVDGVELTSLLATDHVTFSYIDGPHTVQVELEADPDPKPEPEPQPQPTPADLAPADPDTPAPNGSRVLITPQPSSGMPATGDTTSWVAPLLSVAAAVTALMALILVRLIRKDA</sequence>
<feature type="region of interest" description="Disordered" evidence="1">
    <location>
        <begin position="1173"/>
        <end position="1213"/>
    </location>
</feature>
<dbReference type="InterPro" id="IPR016187">
    <property type="entry name" value="CTDL_fold"/>
</dbReference>
<evidence type="ECO:0000256" key="1">
    <source>
        <dbReference type="SAM" id="MobiDB-lite"/>
    </source>
</evidence>
<feature type="region of interest" description="Disordered" evidence="1">
    <location>
        <begin position="477"/>
        <end position="498"/>
    </location>
</feature>
<accession>A0A4S2F125</accession>
<feature type="transmembrane region" description="Helical" evidence="2">
    <location>
        <begin position="1631"/>
        <end position="1654"/>
    </location>
</feature>
<feature type="signal peptide" evidence="3">
    <location>
        <begin position="1"/>
        <end position="22"/>
    </location>
</feature>
<feature type="region of interest" description="Disordered" evidence="1">
    <location>
        <begin position="1361"/>
        <end position="1412"/>
    </location>
</feature>
<feature type="chain" id="PRO_5020430857" description="C-type lectin domain-containing protein" evidence="3">
    <location>
        <begin position="23"/>
        <end position="1658"/>
    </location>
</feature>
<feature type="compositionally biased region" description="Low complexity" evidence="1">
    <location>
        <begin position="1594"/>
        <end position="1607"/>
    </location>
</feature>
<feature type="compositionally biased region" description="Low complexity" evidence="1">
    <location>
        <begin position="760"/>
        <end position="774"/>
    </location>
</feature>
<feature type="compositionally biased region" description="Polar residues" evidence="1">
    <location>
        <begin position="1616"/>
        <end position="1625"/>
    </location>
</feature>
<keyword evidence="3" id="KW-0732">Signal</keyword>
<organism evidence="5 6">
    <name type="scientific">Muricaecibacterium torontonense</name>
    <dbReference type="NCBI Taxonomy" id="3032871"/>
    <lineage>
        <taxon>Bacteria</taxon>
        <taxon>Bacillati</taxon>
        <taxon>Actinomycetota</taxon>
        <taxon>Coriobacteriia</taxon>
        <taxon>Coriobacteriales</taxon>
        <taxon>Atopobiaceae</taxon>
        <taxon>Muricaecibacterium</taxon>
    </lineage>
</organism>
<comment type="caution">
    <text evidence="5">The sequence shown here is derived from an EMBL/GenBank/DDBJ whole genome shotgun (WGS) entry which is preliminary data.</text>
</comment>
<dbReference type="Pfam" id="PF18657">
    <property type="entry name" value="YDG"/>
    <property type="match status" value="1"/>
</dbReference>
<dbReference type="PROSITE" id="PS50041">
    <property type="entry name" value="C_TYPE_LECTIN_2"/>
    <property type="match status" value="1"/>
</dbReference>
<dbReference type="InterPro" id="IPR001304">
    <property type="entry name" value="C-type_lectin-like"/>
</dbReference>